<dbReference type="AlphaFoldDB" id="A0A1Q9JKX8"/>
<dbReference type="Gene3D" id="3.40.109.10">
    <property type="entry name" value="NADH Oxidase"/>
    <property type="match status" value="1"/>
</dbReference>
<dbReference type="Pfam" id="PF00881">
    <property type="entry name" value="Nitroreductase"/>
    <property type="match status" value="2"/>
</dbReference>
<dbReference type="OrthoDB" id="9812105at2"/>
<dbReference type="InterPro" id="IPR000415">
    <property type="entry name" value="Nitroreductase-like"/>
</dbReference>
<name>A0A1Q9JKX8_9FIRM</name>
<proteinExistence type="predicted"/>
<dbReference type="PANTHER" id="PTHR23026:SF117">
    <property type="entry name" value="NITROREDUCTASE"/>
    <property type="match status" value="1"/>
</dbReference>
<keyword evidence="3" id="KW-1185">Reference proteome</keyword>
<protein>
    <submittedName>
        <fullName evidence="2">Nitroreductase</fullName>
    </submittedName>
</protein>
<evidence type="ECO:0000313" key="3">
    <source>
        <dbReference type="Proteomes" id="UP000187404"/>
    </source>
</evidence>
<evidence type="ECO:0000313" key="2">
    <source>
        <dbReference type="EMBL" id="OLR56807.1"/>
    </source>
</evidence>
<organism evidence="2 3">
    <name type="scientific">Hornefia porci</name>
    <dbReference type="NCBI Taxonomy" id="2652292"/>
    <lineage>
        <taxon>Bacteria</taxon>
        <taxon>Bacillati</taxon>
        <taxon>Bacillota</taxon>
        <taxon>Clostridia</taxon>
        <taxon>Peptostreptococcales</taxon>
        <taxon>Anaerovoracaceae</taxon>
        <taxon>Hornefia</taxon>
    </lineage>
</organism>
<feature type="domain" description="Nitroreductase" evidence="1">
    <location>
        <begin position="66"/>
        <end position="150"/>
    </location>
</feature>
<dbReference type="GO" id="GO:0016491">
    <property type="term" value="F:oxidoreductase activity"/>
    <property type="evidence" value="ECO:0007669"/>
    <property type="project" value="InterPro"/>
</dbReference>
<dbReference type="STRING" id="1261640.BHK98_12475"/>
<dbReference type="CDD" id="cd02151">
    <property type="entry name" value="nitroreductase"/>
    <property type="match status" value="1"/>
</dbReference>
<gene>
    <name evidence="2" type="ORF">BHK98_12475</name>
</gene>
<dbReference type="InterPro" id="IPR050627">
    <property type="entry name" value="Nitroreductase/BluB"/>
</dbReference>
<dbReference type="EMBL" id="MJIE01000001">
    <property type="protein sequence ID" value="OLR56807.1"/>
    <property type="molecule type" value="Genomic_DNA"/>
</dbReference>
<dbReference type="InterPro" id="IPR029479">
    <property type="entry name" value="Nitroreductase"/>
</dbReference>
<dbReference type="Proteomes" id="UP000187404">
    <property type="component" value="Unassembled WGS sequence"/>
</dbReference>
<comment type="caution">
    <text evidence="2">The sequence shown here is derived from an EMBL/GenBank/DDBJ whole genome shotgun (WGS) entry which is preliminary data.</text>
</comment>
<evidence type="ECO:0000259" key="1">
    <source>
        <dbReference type="Pfam" id="PF00881"/>
    </source>
</evidence>
<accession>A0A1Q9JKX8</accession>
<dbReference type="SUPFAM" id="SSF55469">
    <property type="entry name" value="FMN-dependent nitroreductase-like"/>
    <property type="match status" value="1"/>
</dbReference>
<reference evidence="2 3" key="1">
    <citation type="journal article" date="2016" name="Appl. Environ. Microbiol.">
        <title>Function and Phylogeny of Bacterial Butyryl Coenzyme A:Acetate Transferases and Their Diversity in the Proximal Colon of Swine.</title>
        <authorList>
            <person name="Trachsel J."/>
            <person name="Bayles D.O."/>
            <person name="Looft T."/>
            <person name="Levine U.Y."/>
            <person name="Allen H.K."/>
        </authorList>
    </citation>
    <scope>NUCLEOTIDE SEQUENCE [LARGE SCALE GENOMIC DNA]</scope>
    <source>
        <strain evidence="2 3">68-3-10</strain>
    </source>
</reference>
<feature type="domain" description="Nitroreductase" evidence="1">
    <location>
        <begin position="7"/>
        <end position="59"/>
    </location>
</feature>
<sequence>MDMLDILRERRSIRKYTGEPVPEEALEKVLAAGLLSASSKGRKPWEFIVVRDRERLKRMSRCRVGAAGMLAGADCAVVVIGDEQKSDVWIEDCAVAMSNMHTTAASLGLGSCWIQGRSREAAEGGTTEDFLRSILNFPENFRLEAVLSLGMPAVKPAAYELETLPTDKIHREVFGG</sequence>
<dbReference type="PANTHER" id="PTHR23026">
    <property type="entry name" value="NADPH NITROREDUCTASE"/>
    <property type="match status" value="1"/>
</dbReference>